<keyword evidence="1" id="KW-1133">Transmembrane helix</keyword>
<protein>
    <submittedName>
        <fullName evidence="2">Uncharacterized protein</fullName>
    </submittedName>
</protein>
<accession>A0A2R4W1U0</accession>
<evidence type="ECO:0000313" key="3">
    <source>
        <dbReference type="Proteomes" id="UP000244792"/>
    </source>
</evidence>
<keyword evidence="1" id="KW-0472">Membrane</keyword>
<feature type="transmembrane region" description="Helical" evidence="1">
    <location>
        <begin position="45"/>
        <end position="69"/>
    </location>
</feature>
<gene>
    <name evidence="2" type="ORF">TDSAC_1423</name>
</gene>
<proteinExistence type="predicted"/>
<keyword evidence="1" id="KW-0812">Transmembrane</keyword>
<dbReference type="EMBL" id="CP020921">
    <property type="protein sequence ID" value="AWB10763.1"/>
    <property type="molecule type" value="Genomic_DNA"/>
</dbReference>
<name>A0A2R4W1U0_THEAF</name>
<sequence>MPQELAGTSENGPAKAGTAREVISDATTKTKANFFNFQNPPLGKFSFFVSYISLFTESFLAFGGFHLLLSQIEIICKRLFEGF</sequence>
<dbReference type="AlphaFoldDB" id="A0A2R4W1U0"/>
<dbReference type="KEGG" id="taci:TDSAC_1423"/>
<organism evidence="2 3">
    <name type="scientific">Thermodesulfobium acidiphilum</name>
    <dbReference type="NCBI Taxonomy" id="1794699"/>
    <lineage>
        <taxon>Bacteria</taxon>
        <taxon>Pseudomonadati</taxon>
        <taxon>Thermodesulfobiota</taxon>
        <taxon>Thermodesulfobiia</taxon>
        <taxon>Thermodesulfobiales</taxon>
        <taxon>Thermodesulfobiaceae</taxon>
        <taxon>Thermodesulfobium</taxon>
    </lineage>
</organism>
<dbReference type="RefSeq" id="WP_108309544.1">
    <property type="nucleotide sequence ID" value="NZ_CP020921.1"/>
</dbReference>
<evidence type="ECO:0000313" key="2">
    <source>
        <dbReference type="EMBL" id="AWB10763.1"/>
    </source>
</evidence>
<keyword evidence="3" id="KW-1185">Reference proteome</keyword>
<dbReference type="Proteomes" id="UP000244792">
    <property type="component" value="Chromosome"/>
</dbReference>
<reference evidence="2 3" key="1">
    <citation type="submission" date="2017-04" db="EMBL/GenBank/DDBJ databases">
        <title>Genomic insights into metabolism of Thermodesulfobium acidiphilum.</title>
        <authorList>
            <person name="Toshchakov S.V."/>
            <person name="Frolov E.N."/>
            <person name="Kublanov I.V."/>
            <person name="Samarov N.I."/>
            <person name="Novikov A."/>
            <person name="Lebedinsky A.V."/>
            <person name="Bonch-Osmolovskaya E.A."/>
            <person name="Chernyh N.A."/>
        </authorList>
    </citation>
    <scope>NUCLEOTIDE SEQUENCE [LARGE SCALE GENOMIC DNA]</scope>
    <source>
        <strain evidence="2 3">3127-1</strain>
    </source>
</reference>
<evidence type="ECO:0000256" key="1">
    <source>
        <dbReference type="SAM" id="Phobius"/>
    </source>
</evidence>